<dbReference type="RefSeq" id="WP_087885188.1">
    <property type="nucleotide sequence ID" value="NZ_CP021748.1"/>
</dbReference>
<name>A0A1Z1WFL8_9ACTN</name>
<accession>A0A1Z1WFL8</accession>
<dbReference type="OrthoDB" id="4281431at2"/>
<organism evidence="1 2">
    <name type="scientific">Streptomyces alboflavus</name>
    <dbReference type="NCBI Taxonomy" id="67267"/>
    <lineage>
        <taxon>Bacteria</taxon>
        <taxon>Bacillati</taxon>
        <taxon>Actinomycetota</taxon>
        <taxon>Actinomycetes</taxon>
        <taxon>Kitasatosporales</taxon>
        <taxon>Streptomycetaceae</taxon>
        <taxon>Streptomyces</taxon>
    </lineage>
</organism>
<gene>
    <name evidence="1" type="ORF">SMD44_04714</name>
</gene>
<reference evidence="1 2" key="1">
    <citation type="submission" date="2017-05" db="EMBL/GenBank/DDBJ databases">
        <title>Streptomyces alboflavus Genome sequencing and assembly.</title>
        <authorList>
            <person name="Wang Y."/>
            <person name="Du B."/>
            <person name="Ding Y."/>
            <person name="Liu H."/>
            <person name="Hou Q."/>
            <person name="Liu K."/>
            <person name="Wang C."/>
            <person name="Yao L."/>
        </authorList>
    </citation>
    <scope>NUCLEOTIDE SEQUENCE [LARGE SCALE GENOMIC DNA]</scope>
    <source>
        <strain evidence="1 2">MDJK44</strain>
    </source>
</reference>
<proteinExistence type="predicted"/>
<evidence type="ECO:0008006" key="3">
    <source>
        <dbReference type="Google" id="ProtNLM"/>
    </source>
</evidence>
<dbReference type="EMBL" id="CP021748">
    <property type="protein sequence ID" value="ARX85255.1"/>
    <property type="molecule type" value="Genomic_DNA"/>
</dbReference>
<evidence type="ECO:0000313" key="1">
    <source>
        <dbReference type="EMBL" id="ARX85255.1"/>
    </source>
</evidence>
<dbReference type="AlphaFoldDB" id="A0A1Z1WFL8"/>
<keyword evidence="2" id="KW-1185">Reference proteome</keyword>
<sequence length="312" mass="34599">MAYTSLTPLIEEGVLDEVLEGLGFLHANDHCRRNCTHCPAFGDTTPVQMTPFATLTRLAHDVGEAFRDRGITAQRSIVSWRISDPLDYHVRDGRTTRTTFDVARIWREHLGQGLYLVTNGSEGKRFARTALRDVAAAPEVVSQVKLTVTPCDQGWGSERYLHSIAEDIATLAPLWDLGSTRMEDPSGLRFRINLKSTRDRREEALEFMAQALELAGLRPGAAEKAMADPRRISAKDIYDLGSYVGDSPVVNAISIKGDNGKRFKSTADTRTHHQYGIYPDGGVRVIDMYEFKVYEATGESGAPLRVDLRSAA</sequence>
<protein>
    <recommendedName>
        <fullName evidence="3">Radical SAM protein</fullName>
    </recommendedName>
</protein>
<dbReference type="KEGG" id="salf:SMD44_04714"/>
<dbReference type="Proteomes" id="UP000195880">
    <property type="component" value="Chromosome"/>
</dbReference>
<evidence type="ECO:0000313" key="2">
    <source>
        <dbReference type="Proteomes" id="UP000195880"/>
    </source>
</evidence>